<evidence type="ECO:0000256" key="2">
    <source>
        <dbReference type="ARBA" id="ARBA00004574"/>
    </source>
</evidence>
<dbReference type="GO" id="GO:0005524">
    <property type="term" value="F:ATP binding"/>
    <property type="evidence" value="ECO:0007669"/>
    <property type="project" value="InterPro"/>
</dbReference>
<dbReference type="GeneID" id="8444348"/>
<comment type="catalytic activity">
    <reaction evidence="10">
        <text>L-threonyl-[protein] + ATP = O-phospho-L-threonyl-[protein] + ADP + H(+)</text>
        <dbReference type="Rhea" id="RHEA:46608"/>
        <dbReference type="Rhea" id="RHEA-COMP:11060"/>
        <dbReference type="Rhea" id="RHEA-COMP:11605"/>
        <dbReference type="ChEBI" id="CHEBI:15378"/>
        <dbReference type="ChEBI" id="CHEBI:30013"/>
        <dbReference type="ChEBI" id="CHEBI:30616"/>
        <dbReference type="ChEBI" id="CHEBI:61977"/>
        <dbReference type="ChEBI" id="CHEBI:456216"/>
        <dbReference type="EC" id="2.7.11.1"/>
    </reaction>
</comment>
<dbReference type="InterPro" id="IPR052751">
    <property type="entry name" value="Plant_MAPKKK"/>
</dbReference>
<dbReference type="InterPro" id="IPR008266">
    <property type="entry name" value="Tyr_kinase_AS"/>
</dbReference>
<comment type="function">
    <text evidence="1">Component of the EKC/KEOPS complex that is required for the formation of a threonylcarbamoyl group on adenosine at position 37 (t(6)A37) in tRNAs that read codons beginning with adenine. The complex is probably involved in the transfer of the threonylcarbamoyl moiety of threonylcarbamoyl-AMP (TC-AMP) to the N6 group of A37. BUD32 has ATPase activity in the context of the EKC/KEOPS complex and likely plays a supporting role to the catalytic subunit KAE1. The EKC/KEOPS complex also promotes both telomere uncapping and telomere elongation. The complex is required for efficient recruitment of transcriptional coactivators.</text>
</comment>
<evidence type="ECO:0000256" key="11">
    <source>
        <dbReference type="ARBA" id="ARBA00048679"/>
    </source>
</evidence>
<dbReference type="InterPro" id="IPR011009">
    <property type="entry name" value="Kinase-like_dom_sf"/>
</dbReference>
<organism evidence="13 14">
    <name type="scientific">Uncinocarpus reesii (strain UAMH 1704)</name>
    <dbReference type="NCBI Taxonomy" id="336963"/>
    <lineage>
        <taxon>Eukaryota</taxon>
        <taxon>Fungi</taxon>
        <taxon>Dikarya</taxon>
        <taxon>Ascomycota</taxon>
        <taxon>Pezizomycotina</taxon>
        <taxon>Eurotiomycetes</taxon>
        <taxon>Eurotiomycetidae</taxon>
        <taxon>Onygenales</taxon>
        <taxon>Onygenaceae</taxon>
        <taxon>Uncinocarpus</taxon>
    </lineage>
</organism>
<dbReference type="HOGENOM" id="CLU_000288_31_2_1"/>
<dbReference type="OMA" id="PDVSHIF"/>
<dbReference type="Proteomes" id="UP000002058">
    <property type="component" value="Unassembled WGS sequence"/>
</dbReference>
<gene>
    <name evidence="13" type="ORF">UREG_05954</name>
</gene>
<dbReference type="PROSITE" id="PS00109">
    <property type="entry name" value="PROTEIN_KINASE_TYR"/>
    <property type="match status" value="1"/>
</dbReference>
<dbReference type="VEuPathDB" id="FungiDB:UREG_05954"/>
<sequence length="282" mass="32196">MNGSPLLIQPEGAVNFIALGSAGAVFEDSNGQVVKTALKHDVKGCSQQVIEHTRHIESISEICIEREKSIYKALPKHPRILDCLETKEKSLHFPFYRLGNLREYIQHNEIIDSHIRDQWVENAIDAIALIHAHDVTHADISPRNFLVADDLSIKLCDFAGSAMGDLQPLVEEEDRYRMAPLSPRNFKTDLFALGCLIYEISTGSRPYDKIDDTEEVEKLYKARMFPKLDDVKYRNIIYKCWTCQYEGVETLWSDYRHCTYQADAGGELAAQWKYAPSTLLEN</sequence>
<dbReference type="eggNOG" id="KOG0597">
    <property type="taxonomic scope" value="Eukaryota"/>
</dbReference>
<evidence type="ECO:0000256" key="5">
    <source>
        <dbReference type="ARBA" id="ARBA00013948"/>
    </source>
</evidence>
<dbReference type="STRING" id="336963.C4JU15"/>
<comment type="subcellular location">
    <subcellularLocation>
        <location evidence="2">Chromosome</location>
        <location evidence="2">Telomere</location>
    </subcellularLocation>
</comment>
<keyword evidence="14" id="KW-1185">Reference proteome</keyword>
<evidence type="ECO:0000313" key="14">
    <source>
        <dbReference type="Proteomes" id="UP000002058"/>
    </source>
</evidence>
<dbReference type="InParanoid" id="C4JU15"/>
<dbReference type="PROSITE" id="PS50011">
    <property type="entry name" value="PROTEIN_KINASE_DOM"/>
    <property type="match status" value="1"/>
</dbReference>
<dbReference type="PANTHER" id="PTHR48011">
    <property type="entry name" value="CCR4-NOT TRANSCRIPTIONAL COMPLEX SUBUNIT CAF120-RELATED"/>
    <property type="match status" value="1"/>
</dbReference>
<keyword evidence="7" id="KW-0158">Chromosome</keyword>
<evidence type="ECO:0000256" key="1">
    <source>
        <dbReference type="ARBA" id="ARBA00003747"/>
    </source>
</evidence>
<name>C4JU15_UNCRE</name>
<dbReference type="EC" id="2.7.11.1" evidence="4"/>
<evidence type="ECO:0000313" key="13">
    <source>
        <dbReference type="EMBL" id="EEP81112.1"/>
    </source>
</evidence>
<comment type="catalytic activity">
    <reaction evidence="11">
        <text>L-seryl-[protein] + ATP = O-phospho-L-seryl-[protein] + ADP + H(+)</text>
        <dbReference type="Rhea" id="RHEA:17989"/>
        <dbReference type="Rhea" id="RHEA-COMP:9863"/>
        <dbReference type="Rhea" id="RHEA-COMP:11604"/>
        <dbReference type="ChEBI" id="CHEBI:15378"/>
        <dbReference type="ChEBI" id="CHEBI:29999"/>
        <dbReference type="ChEBI" id="CHEBI:30616"/>
        <dbReference type="ChEBI" id="CHEBI:83421"/>
        <dbReference type="ChEBI" id="CHEBI:456216"/>
        <dbReference type="EC" id="2.7.11.1"/>
    </reaction>
</comment>
<dbReference type="InterPro" id="IPR000719">
    <property type="entry name" value="Prot_kinase_dom"/>
</dbReference>
<dbReference type="GO" id="GO:0004674">
    <property type="term" value="F:protein serine/threonine kinase activity"/>
    <property type="evidence" value="ECO:0007669"/>
    <property type="project" value="UniProtKB-EC"/>
</dbReference>
<evidence type="ECO:0000256" key="3">
    <source>
        <dbReference type="ARBA" id="ARBA00011534"/>
    </source>
</evidence>
<dbReference type="SUPFAM" id="SSF56112">
    <property type="entry name" value="Protein kinase-like (PK-like)"/>
    <property type="match status" value="1"/>
</dbReference>
<dbReference type="KEGG" id="ure:UREG_05954"/>
<feature type="domain" description="Protein kinase" evidence="12">
    <location>
        <begin position="11"/>
        <end position="282"/>
    </location>
</feature>
<keyword evidence="7" id="KW-0779">Telomere</keyword>
<dbReference type="Pfam" id="PF00069">
    <property type="entry name" value="Pkinase"/>
    <property type="match status" value="1"/>
</dbReference>
<dbReference type="GO" id="GO:0007165">
    <property type="term" value="P:signal transduction"/>
    <property type="evidence" value="ECO:0007669"/>
    <property type="project" value="TreeGrafter"/>
</dbReference>
<dbReference type="EMBL" id="CH476617">
    <property type="protein sequence ID" value="EEP81112.1"/>
    <property type="molecule type" value="Genomic_DNA"/>
</dbReference>
<dbReference type="Gene3D" id="1.10.510.10">
    <property type="entry name" value="Transferase(Phosphotransferase) domain 1"/>
    <property type="match status" value="1"/>
</dbReference>
<protein>
    <recommendedName>
        <fullName evidence="6">EKC/KEOPS complex subunit BUD32</fullName>
        <ecNumber evidence="4">2.7.11.1</ecNumber>
    </recommendedName>
    <alternativeName>
        <fullName evidence="8 9">Atypical Serine/threonine protein kinase BUD32</fullName>
    </alternativeName>
    <alternativeName>
        <fullName evidence="5">EKC/KEOPS complex subunit bud32</fullName>
    </alternativeName>
</protein>
<dbReference type="AlphaFoldDB" id="C4JU15"/>
<accession>C4JU15</accession>
<dbReference type="OrthoDB" id="1668230at2759"/>
<evidence type="ECO:0000256" key="9">
    <source>
        <dbReference type="ARBA" id="ARBA00033194"/>
    </source>
</evidence>
<proteinExistence type="predicted"/>
<dbReference type="RefSeq" id="XP_002585265.1">
    <property type="nucleotide sequence ID" value="XM_002585219.1"/>
</dbReference>
<evidence type="ECO:0000259" key="12">
    <source>
        <dbReference type="PROSITE" id="PS50011"/>
    </source>
</evidence>
<evidence type="ECO:0000256" key="10">
    <source>
        <dbReference type="ARBA" id="ARBA00047899"/>
    </source>
</evidence>
<evidence type="ECO:0000256" key="4">
    <source>
        <dbReference type="ARBA" id="ARBA00012513"/>
    </source>
</evidence>
<evidence type="ECO:0000256" key="7">
    <source>
        <dbReference type="ARBA" id="ARBA00022895"/>
    </source>
</evidence>
<dbReference type="PANTHER" id="PTHR48011:SF4">
    <property type="entry name" value="MITOGEN-ACTIVATED PROTEIN KINASE KINASE KINASE 19"/>
    <property type="match status" value="1"/>
</dbReference>
<reference evidence="14" key="1">
    <citation type="journal article" date="2009" name="Genome Res.">
        <title>Comparative genomic analyses of the human fungal pathogens Coccidioides and their relatives.</title>
        <authorList>
            <person name="Sharpton T.J."/>
            <person name="Stajich J.E."/>
            <person name="Rounsley S.D."/>
            <person name="Gardner M.J."/>
            <person name="Wortman J.R."/>
            <person name="Jordar V.S."/>
            <person name="Maiti R."/>
            <person name="Kodira C.D."/>
            <person name="Neafsey D.E."/>
            <person name="Zeng Q."/>
            <person name="Hung C.-Y."/>
            <person name="McMahan C."/>
            <person name="Muszewska A."/>
            <person name="Grynberg M."/>
            <person name="Mandel M.A."/>
            <person name="Kellner E.M."/>
            <person name="Barker B.M."/>
            <person name="Galgiani J.N."/>
            <person name="Orbach M.J."/>
            <person name="Kirkland T.N."/>
            <person name="Cole G.T."/>
            <person name="Henn M.R."/>
            <person name="Birren B.W."/>
            <person name="Taylor J.W."/>
        </authorList>
    </citation>
    <scope>NUCLEOTIDE SEQUENCE [LARGE SCALE GENOMIC DNA]</scope>
    <source>
        <strain evidence="14">UAMH 1704</strain>
    </source>
</reference>
<comment type="subunit">
    <text evidence="3">Component of the EKC/KEOPS complex composed of at least BUD32, CGI121, GON7, KAE1 and PCC1; the whole complex dimerizes.</text>
</comment>
<dbReference type="GO" id="GO:0000781">
    <property type="term" value="C:chromosome, telomeric region"/>
    <property type="evidence" value="ECO:0007669"/>
    <property type="project" value="UniProtKB-SubCell"/>
</dbReference>
<evidence type="ECO:0000256" key="6">
    <source>
        <dbReference type="ARBA" id="ARBA00019973"/>
    </source>
</evidence>
<evidence type="ECO:0000256" key="8">
    <source>
        <dbReference type="ARBA" id="ARBA00030980"/>
    </source>
</evidence>
<dbReference type="SMART" id="SM00220">
    <property type="entry name" value="S_TKc"/>
    <property type="match status" value="1"/>
</dbReference>